<protein>
    <submittedName>
        <fullName evidence="1">Uncharacterized protein</fullName>
    </submittedName>
</protein>
<sequence length="149" mass="16300">MDDAGGSGDGPTGFISLSPSAIDISDYQWSAVFGREDGKDDNTVAIKGENGTYDISWIINADNGIPTLKITLDGHILIKETLTSYLEETVKKNLGSKDGRGALEDMSLEIKTNKIDLLLVFQYIEGYPGPDNNSIYYNLDLNAVYLNEK</sequence>
<dbReference type="EMBL" id="VSSQ01058862">
    <property type="protein sequence ID" value="MPN12509.1"/>
    <property type="molecule type" value="Genomic_DNA"/>
</dbReference>
<evidence type="ECO:0000313" key="1">
    <source>
        <dbReference type="EMBL" id="MPN12509.1"/>
    </source>
</evidence>
<gene>
    <name evidence="1" type="ORF">SDC9_159827</name>
</gene>
<reference evidence="1" key="1">
    <citation type="submission" date="2019-08" db="EMBL/GenBank/DDBJ databases">
        <authorList>
            <person name="Kucharzyk K."/>
            <person name="Murdoch R.W."/>
            <person name="Higgins S."/>
            <person name="Loffler F."/>
        </authorList>
    </citation>
    <scope>NUCLEOTIDE SEQUENCE</scope>
</reference>
<proteinExistence type="predicted"/>
<dbReference type="AlphaFoldDB" id="A0A645FGM9"/>
<name>A0A645FGM9_9ZZZZ</name>
<organism evidence="1">
    <name type="scientific">bioreactor metagenome</name>
    <dbReference type="NCBI Taxonomy" id="1076179"/>
    <lineage>
        <taxon>unclassified sequences</taxon>
        <taxon>metagenomes</taxon>
        <taxon>ecological metagenomes</taxon>
    </lineage>
</organism>
<comment type="caution">
    <text evidence="1">The sequence shown here is derived from an EMBL/GenBank/DDBJ whole genome shotgun (WGS) entry which is preliminary data.</text>
</comment>
<accession>A0A645FGM9</accession>